<evidence type="ECO:0000256" key="9">
    <source>
        <dbReference type="SAM" id="Phobius"/>
    </source>
</evidence>
<feature type="domain" description="Bicarbonate transporter-like transmembrane" evidence="10">
    <location>
        <begin position="375"/>
        <end position="677"/>
    </location>
</feature>
<sequence>MSEMSINRDLTRCLTERSTCCCVLAGHAPDTNKPIFQFMRLKTPVATEGVVEVARPLQFILVSMTPYEKSAGEAVTIGRMFGTLLVNRAFRQVCEQAVSSSEIYAACKEQLSHWIFQGETIKRRQSSSASEESEIFEELESEEEEMADYESVAFTDQIKSVPGRCFHRLCPPLRDLVFGLIAVVKRYPSDFKDAFVNGNASVAFGSILFVYFVIFSPAITFGTLMTTQVNPAYSVSNSILTSGFTTILYSLLAGQPIAIIGPSGPGFIMEKLIAREAEEMKMDYFVFRAWVLIYAIVMGFVLLSLNLSELAMHAKKSMEELFSAFISGFLIIKAMFSLLRNIPQTLPALEGNITQTVATVWRTAAQYGVDNFIALLMVCFAMTIVKFKTSHLVRRRVRFWVGAMNVPLGMIAMSAINRIFFWAYNIKRLKIPSATQLNYSTWFNIPDFANMTNYGTASGSYVHGRAVILGFIFGFLIFVEIALNSIVPLRGLSKKRSPIVVDHVLCVILFPIMALCLGLPIMSGVPIRTIANMVALAKLESHPAPGKPPKVLYLVETRTNTLIVGILVTLSVFLGDILQYIPVAALLGLFLFLGIFGLKGLHFRKLLTAIFSRRKYWSDWNKLNGMPRPQVMVFTTIWIAELVILYTLLVFGEYESLMVASTAIPFFLVFCGVLRNLILPRWKWLAPYIEKIDPPVAPQIKSKST</sequence>
<feature type="transmembrane region" description="Helical" evidence="9">
    <location>
        <begin position="577"/>
        <end position="598"/>
    </location>
</feature>
<feature type="transmembrane region" description="Helical" evidence="9">
    <location>
        <begin position="499"/>
        <end position="522"/>
    </location>
</feature>
<evidence type="ECO:0000256" key="7">
    <source>
        <dbReference type="ARBA" id="ARBA00023065"/>
    </source>
</evidence>
<keyword evidence="5 9" id="KW-0812">Transmembrane</keyword>
<feature type="domain" description="Bicarbonate transporter-like transmembrane" evidence="10">
    <location>
        <begin position="184"/>
        <end position="343"/>
    </location>
</feature>
<feature type="transmembrane region" description="Helical" evidence="9">
    <location>
        <begin position="320"/>
        <end position="339"/>
    </location>
</feature>
<keyword evidence="4" id="KW-1003">Cell membrane</keyword>
<dbReference type="AlphaFoldDB" id="A0A0X3PU58"/>
<dbReference type="GO" id="GO:0005886">
    <property type="term" value="C:plasma membrane"/>
    <property type="evidence" value="ECO:0007669"/>
    <property type="project" value="UniProtKB-SubCell"/>
</dbReference>
<keyword evidence="8 9" id="KW-0472">Membrane</keyword>
<dbReference type="SUPFAM" id="SSF55804">
    <property type="entry name" value="Phoshotransferase/anion transport protein"/>
    <property type="match status" value="1"/>
</dbReference>
<dbReference type="Gene3D" id="3.40.930.10">
    <property type="entry name" value="Mannitol-specific EII, Chain A"/>
    <property type="match status" value="1"/>
</dbReference>
<comment type="similarity">
    <text evidence="2">Belongs to the anion exchanger (TC 2.A.31) family.</text>
</comment>
<protein>
    <recommendedName>
        <fullName evidence="13">Band 3 anion transport protein</fullName>
    </recommendedName>
</protein>
<evidence type="ECO:0000256" key="3">
    <source>
        <dbReference type="ARBA" id="ARBA00022448"/>
    </source>
</evidence>
<feature type="transmembrane region" description="Helical" evidence="9">
    <location>
        <begin position="285"/>
        <end position="308"/>
    </location>
</feature>
<evidence type="ECO:0000256" key="5">
    <source>
        <dbReference type="ARBA" id="ARBA00022692"/>
    </source>
</evidence>
<evidence type="ECO:0000256" key="8">
    <source>
        <dbReference type="ARBA" id="ARBA00023136"/>
    </source>
</evidence>
<feature type="transmembrane region" description="Helical" evidence="9">
    <location>
        <begin position="239"/>
        <end position="260"/>
    </location>
</feature>
<keyword evidence="6 9" id="KW-1133">Transmembrane helix</keyword>
<reference evidence="12" key="1">
    <citation type="submission" date="2016-01" db="EMBL/GenBank/DDBJ databases">
        <title>Reference transcriptome for the parasite Schistocephalus solidus: insights into the molecular evolution of parasitism.</title>
        <authorList>
            <person name="Hebert F.O."/>
            <person name="Grambauer S."/>
            <person name="Barber I."/>
            <person name="Landry C.R."/>
            <person name="Aubin-Horth N."/>
        </authorList>
    </citation>
    <scope>NUCLEOTIDE SEQUENCE</scope>
</reference>
<evidence type="ECO:0000256" key="1">
    <source>
        <dbReference type="ARBA" id="ARBA00004651"/>
    </source>
</evidence>
<organism evidence="12">
    <name type="scientific">Schistocephalus solidus</name>
    <name type="common">Tapeworm</name>
    <dbReference type="NCBI Taxonomy" id="70667"/>
    <lineage>
        <taxon>Eukaryota</taxon>
        <taxon>Metazoa</taxon>
        <taxon>Spiralia</taxon>
        <taxon>Lophotrochozoa</taxon>
        <taxon>Platyhelminthes</taxon>
        <taxon>Cestoda</taxon>
        <taxon>Eucestoda</taxon>
        <taxon>Diphyllobothriidea</taxon>
        <taxon>Diphyllobothriidae</taxon>
        <taxon>Schistocephalus</taxon>
    </lineage>
</organism>
<feature type="transmembrane region" description="Helical" evidence="9">
    <location>
        <begin position="657"/>
        <end position="678"/>
    </location>
</feature>
<dbReference type="GO" id="GO:0005452">
    <property type="term" value="F:solute:inorganic anion antiporter activity"/>
    <property type="evidence" value="ECO:0007669"/>
    <property type="project" value="InterPro"/>
</dbReference>
<dbReference type="InterPro" id="IPR016152">
    <property type="entry name" value="PTrfase/Anion_transptr"/>
</dbReference>
<feature type="transmembrane region" description="Helical" evidence="9">
    <location>
        <begin position="466"/>
        <end position="487"/>
    </location>
</feature>
<evidence type="ECO:0000256" key="6">
    <source>
        <dbReference type="ARBA" id="ARBA00022989"/>
    </source>
</evidence>
<gene>
    <name evidence="12" type="ORF">TR140345</name>
</gene>
<dbReference type="PANTHER" id="PTHR11453">
    <property type="entry name" value="ANION EXCHANGE PROTEIN"/>
    <property type="match status" value="1"/>
</dbReference>
<evidence type="ECO:0000313" key="12">
    <source>
        <dbReference type="EMBL" id="JAP55423.1"/>
    </source>
</evidence>
<dbReference type="PANTHER" id="PTHR11453:SF127">
    <property type="entry name" value="SOLUTE CARRIER FAMILY 4 MEMBER 11"/>
    <property type="match status" value="1"/>
</dbReference>
<feature type="domain" description="Band 3 cytoplasmic" evidence="11">
    <location>
        <begin position="2"/>
        <end position="111"/>
    </location>
</feature>
<dbReference type="Pfam" id="PF00955">
    <property type="entry name" value="HCO3_cotransp"/>
    <property type="match status" value="2"/>
</dbReference>
<feature type="transmembrane region" description="Helical" evidence="9">
    <location>
        <begin position="631"/>
        <end position="651"/>
    </location>
</feature>
<keyword evidence="7" id="KW-0406">Ion transport</keyword>
<evidence type="ECO:0008006" key="13">
    <source>
        <dbReference type="Google" id="ProtNLM"/>
    </source>
</evidence>
<name>A0A0X3PU58_SCHSO</name>
<feature type="transmembrane region" description="Helical" evidence="9">
    <location>
        <begin position="202"/>
        <end position="227"/>
    </location>
</feature>
<dbReference type="InterPro" id="IPR011531">
    <property type="entry name" value="HCO3_transpt-like_TM_dom"/>
</dbReference>
<comment type="subcellular location">
    <subcellularLocation>
        <location evidence="1">Cell membrane</location>
        <topology evidence="1">Multi-pass membrane protein</topology>
    </subcellularLocation>
</comment>
<dbReference type="InterPro" id="IPR013769">
    <property type="entry name" value="Band3_cytoplasmic_dom"/>
</dbReference>
<dbReference type="EMBL" id="GEEE01007802">
    <property type="protein sequence ID" value="JAP55423.1"/>
    <property type="molecule type" value="Transcribed_RNA"/>
</dbReference>
<evidence type="ECO:0000259" key="10">
    <source>
        <dbReference type="Pfam" id="PF00955"/>
    </source>
</evidence>
<feature type="transmembrane region" description="Helical" evidence="9">
    <location>
        <begin position="371"/>
        <end position="387"/>
    </location>
</feature>
<dbReference type="EMBL" id="GEEE01012415">
    <property type="protein sequence ID" value="JAP50810.1"/>
    <property type="molecule type" value="Transcribed_RNA"/>
</dbReference>
<dbReference type="InterPro" id="IPR003020">
    <property type="entry name" value="HCO3_transpt_euk"/>
</dbReference>
<dbReference type="EMBL" id="GEEE01023048">
    <property type="protein sequence ID" value="JAP40177.1"/>
    <property type="molecule type" value="Transcribed_RNA"/>
</dbReference>
<evidence type="ECO:0000256" key="4">
    <source>
        <dbReference type="ARBA" id="ARBA00022475"/>
    </source>
</evidence>
<evidence type="ECO:0000256" key="2">
    <source>
        <dbReference type="ARBA" id="ARBA00010993"/>
    </source>
</evidence>
<feature type="transmembrane region" description="Helical" evidence="9">
    <location>
        <begin position="399"/>
        <end position="424"/>
    </location>
</feature>
<accession>A0A0X3PU58</accession>
<dbReference type="GO" id="GO:0050801">
    <property type="term" value="P:monoatomic ion homeostasis"/>
    <property type="evidence" value="ECO:0007669"/>
    <property type="project" value="TreeGrafter"/>
</dbReference>
<evidence type="ECO:0000259" key="11">
    <source>
        <dbReference type="Pfam" id="PF07565"/>
    </source>
</evidence>
<proteinExistence type="inferred from homology"/>
<dbReference type="Pfam" id="PF07565">
    <property type="entry name" value="Band_3_cyto"/>
    <property type="match status" value="1"/>
</dbReference>
<keyword evidence="3" id="KW-0813">Transport</keyword>
<dbReference type="Gene3D" id="1.10.287.570">
    <property type="entry name" value="Helical hairpin bin"/>
    <property type="match status" value="1"/>
</dbReference>
<dbReference type="GO" id="GO:0008509">
    <property type="term" value="F:monoatomic anion transmembrane transporter activity"/>
    <property type="evidence" value="ECO:0007669"/>
    <property type="project" value="InterPro"/>
</dbReference>